<evidence type="ECO:0000256" key="8">
    <source>
        <dbReference type="RuleBase" id="RU363121"/>
    </source>
</evidence>
<reference evidence="9" key="1">
    <citation type="submission" date="2012-05" db="EMBL/GenBank/DDBJ databases">
        <authorList>
            <person name="Krishnakumar V."/>
            <person name="Cheung F."/>
            <person name="Xiao Y."/>
            <person name="Chan A."/>
            <person name="Moskal W.A."/>
            <person name="Town C.D."/>
        </authorList>
    </citation>
    <scope>NUCLEOTIDE SEQUENCE</scope>
</reference>
<evidence type="ECO:0000256" key="2">
    <source>
        <dbReference type="ARBA" id="ARBA00022448"/>
    </source>
</evidence>
<comment type="subcellular location">
    <subcellularLocation>
        <location evidence="1">Membrane</location>
        <topology evidence="1">Multi-pass membrane protein</topology>
    </subcellularLocation>
    <subcellularLocation>
        <location evidence="8">Plastid</location>
        <location evidence="8">Chloroplast membrane</location>
        <topology evidence="8">Multi-pass membrane protein</topology>
    </subcellularLocation>
</comment>
<evidence type="ECO:0000256" key="3">
    <source>
        <dbReference type="ARBA" id="ARBA00022692"/>
    </source>
</evidence>
<evidence type="ECO:0000256" key="1">
    <source>
        <dbReference type="ARBA" id="ARBA00004141"/>
    </source>
</evidence>
<name>I3T645_LOTJA</name>
<dbReference type="GO" id="GO:0005471">
    <property type="term" value="F:ATP:ADP antiporter activity"/>
    <property type="evidence" value="ECO:0007669"/>
    <property type="project" value="InterPro"/>
</dbReference>
<dbReference type="AlphaFoldDB" id="I3T645"/>
<feature type="transmembrane region" description="Helical" evidence="8">
    <location>
        <begin position="43"/>
        <end position="67"/>
    </location>
</feature>
<comment type="caution">
    <text evidence="8">Lacks conserved residue(s) required for the propagation of feature annotation.</text>
</comment>
<dbReference type="Pfam" id="PF03219">
    <property type="entry name" value="TLC"/>
    <property type="match status" value="1"/>
</dbReference>
<dbReference type="GO" id="GO:0031969">
    <property type="term" value="C:chloroplast membrane"/>
    <property type="evidence" value="ECO:0007669"/>
    <property type="project" value="UniProtKB-SubCell"/>
</dbReference>
<keyword evidence="7 8" id="KW-0472">Membrane</keyword>
<keyword evidence="2 8" id="KW-0813">Transport</keyword>
<dbReference type="GO" id="GO:0005524">
    <property type="term" value="F:ATP binding"/>
    <property type="evidence" value="ECO:0007669"/>
    <property type="project" value="UniProtKB-KW"/>
</dbReference>
<sequence length="169" mass="18316">MSVVASTVTSSLGRRKLFAQINSFIAVFILAGQLSLTGRILTVAGVTAAICSAPFVGLLNLIALAVWPDWVVVAICETLRKVVTYVVTRPGRELLFVVVSEDEKYKAKVCIDVLVQRLGDATAAGMYKILVSTLNEKPSTVSLLGLPVCLFWIVTAFFLGRRQVQLSKN</sequence>
<evidence type="ECO:0000313" key="9">
    <source>
        <dbReference type="EMBL" id="AFK47987.1"/>
    </source>
</evidence>
<dbReference type="PANTHER" id="PTHR43596:SF1">
    <property type="entry name" value="ADP,ATP CARRIER PROTEIN"/>
    <property type="match status" value="1"/>
</dbReference>
<dbReference type="PANTHER" id="PTHR43596">
    <property type="entry name" value="ADP,ATP CARRIER PROTEIN"/>
    <property type="match status" value="1"/>
</dbReference>
<keyword evidence="3 8" id="KW-0812">Transmembrane</keyword>
<feature type="transmembrane region" description="Helical" evidence="8">
    <location>
        <begin position="141"/>
        <end position="160"/>
    </location>
</feature>
<dbReference type="EMBL" id="BT148193">
    <property type="protein sequence ID" value="AFK47987.1"/>
    <property type="molecule type" value="mRNA"/>
</dbReference>
<keyword evidence="5 8" id="KW-0067">ATP-binding</keyword>
<evidence type="ECO:0000256" key="5">
    <source>
        <dbReference type="ARBA" id="ARBA00022840"/>
    </source>
</evidence>
<dbReference type="InterPro" id="IPR004667">
    <property type="entry name" value="ADP_ATP_car_bac_type"/>
</dbReference>
<organism evidence="9">
    <name type="scientific">Lotus japonicus</name>
    <name type="common">Lotus corniculatus var. japonicus</name>
    <dbReference type="NCBI Taxonomy" id="34305"/>
    <lineage>
        <taxon>Eukaryota</taxon>
        <taxon>Viridiplantae</taxon>
        <taxon>Streptophyta</taxon>
        <taxon>Embryophyta</taxon>
        <taxon>Tracheophyta</taxon>
        <taxon>Spermatophyta</taxon>
        <taxon>Magnoliopsida</taxon>
        <taxon>eudicotyledons</taxon>
        <taxon>Gunneridae</taxon>
        <taxon>Pentapetalae</taxon>
        <taxon>rosids</taxon>
        <taxon>fabids</taxon>
        <taxon>Fabales</taxon>
        <taxon>Fabaceae</taxon>
        <taxon>Papilionoideae</taxon>
        <taxon>50 kb inversion clade</taxon>
        <taxon>NPAAA clade</taxon>
        <taxon>Hologalegina</taxon>
        <taxon>robinioid clade</taxon>
        <taxon>Loteae</taxon>
        <taxon>Lotus</taxon>
    </lineage>
</organism>
<accession>I3T645</accession>
<evidence type="ECO:0000256" key="7">
    <source>
        <dbReference type="ARBA" id="ARBA00023136"/>
    </source>
</evidence>
<keyword evidence="8" id="KW-0934">Plastid</keyword>
<keyword evidence="4 8" id="KW-0547">Nucleotide-binding</keyword>
<proteinExistence type="evidence at transcript level"/>
<comment type="similarity">
    <text evidence="8">Belongs to the ADP/ATP translocase tlc family.</text>
</comment>
<protein>
    <recommendedName>
        <fullName evidence="8">ADP,ATP carrier protein</fullName>
    </recommendedName>
</protein>
<feature type="transmembrane region" description="Helical" evidence="8">
    <location>
        <begin position="17"/>
        <end position="36"/>
    </location>
</feature>
<evidence type="ECO:0000256" key="6">
    <source>
        <dbReference type="ARBA" id="ARBA00022989"/>
    </source>
</evidence>
<keyword evidence="6 8" id="KW-1133">Transmembrane helix</keyword>
<evidence type="ECO:0000256" key="4">
    <source>
        <dbReference type="ARBA" id="ARBA00022741"/>
    </source>
</evidence>
<keyword evidence="8" id="KW-0150">Chloroplast</keyword>